<dbReference type="PROSITE" id="PS50157">
    <property type="entry name" value="ZINC_FINGER_C2H2_2"/>
    <property type="match status" value="1"/>
</dbReference>
<evidence type="ECO:0000313" key="7">
    <source>
        <dbReference type="EMBL" id="OAX83701.1"/>
    </source>
</evidence>
<feature type="region of interest" description="Disordered" evidence="5">
    <location>
        <begin position="22"/>
        <end position="54"/>
    </location>
</feature>
<evidence type="ECO:0000259" key="6">
    <source>
        <dbReference type="PROSITE" id="PS50157"/>
    </source>
</evidence>
<protein>
    <recommendedName>
        <fullName evidence="6">C2H2-type domain-containing protein</fullName>
    </recommendedName>
</protein>
<dbReference type="STRING" id="1658172.A0A1B7P3U9"/>
<comment type="caution">
    <text evidence="7">The sequence shown here is derived from an EMBL/GenBank/DDBJ whole genome shotgun (WGS) entry which is preliminary data.</text>
</comment>
<keyword evidence="1" id="KW-0479">Metal-binding</keyword>
<keyword evidence="2 4" id="KW-0863">Zinc-finger</keyword>
<evidence type="ECO:0000256" key="2">
    <source>
        <dbReference type="ARBA" id="ARBA00022771"/>
    </source>
</evidence>
<dbReference type="GO" id="GO:0008270">
    <property type="term" value="F:zinc ion binding"/>
    <property type="evidence" value="ECO:0007669"/>
    <property type="project" value="UniProtKB-KW"/>
</dbReference>
<organism evidence="7 8">
    <name type="scientific">Emergomyces africanus</name>
    <dbReference type="NCBI Taxonomy" id="1955775"/>
    <lineage>
        <taxon>Eukaryota</taxon>
        <taxon>Fungi</taxon>
        <taxon>Dikarya</taxon>
        <taxon>Ascomycota</taxon>
        <taxon>Pezizomycotina</taxon>
        <taxon>Eurotiomycetes</taxon>
        <taxon>Eurotiomycetidae</taxon>
        <taxon>Onygenales</taxon>
        <taxon>Ajellomycetaceae</taxon>
        <taxon>Emergomyces</taxon>
    </lineage>
</organism>
<dbReference type="AlphaFoldDB" id="A0A1B7P3U9"/>
<name>A0A1B7P3U9_9EURO</name>
<dbReference type="EMBL" id="LGUA01000145">
    <property type="protein sequence ID" value="OAX83701.1"/>
    <property type="molecule type" value="Genomic_DNA"/>
</dbReference>
<evidence type="ECO:0000256" key="4">
    <source>
        <dbReference type="PROSITE-ProRule" id="PRU00042"/>
    </source>
</evidence>
<dbReference type="InterPro" id="IPR013087">
    <property type="entry name" value="Znf_C2H2_type"/>
</dbReference>
<keyword evidence="8" id="KW-1185">Reference proteome</keyword>
<proteinExistence type="predicted"/>
<reference evidence="7 8" key="1">
    <citation type="submission" date="2015-07" db="EMBL/GenBank/DDBJ databases">
        <title>Emmonsia species relationships and genome sequence.</title>
        <authorList>
            <person name="Cuomo C.A."/>
            <person name="Schwartz I.S."/>
            <person name="Kenyon C."/>
            <person name="de Hoog G.S."/>
            <person name="Govender N.P."/>
            <person name="Botha A."/>
            <person name="Moreno L."/>
            <person name="de Vries M."/>
            <person name="Munoz J.F."/>
            <person name="Stielow J.B."/>
        </authorList>
    </citation>
    <scope>NUCLEOTIDE SEQUENCE [LARGE SCALE GENOMIC DNA]</scope>
    <source>
        <strain evidence="7 8">CBS 136260</strain>
    </source>
</reference>
<evidence type="ECO:0000256" key="5">
    <source>
        <dbReference type="SAM" id="MobiDB-lite"/>
    </source>
</evidence>
<evidence type="ECO:0000313" key="8">
    <source>
        <dbReference type="Proteomes" id="UP000091918"/>
    </source>
</evidence>
<dbReference type="Proteomes" id="UP000091918">
    <property type="component" value="Unassembled WGS sequence"/>
</dbReference>
<evidence type="ECO:0000256" key="1">
    <source>
        <dbReference type="ARBA" id="ARBA00022723"/>
    </source>
</evidence>
<gene>
    <name evidence="7" type="ORF">ACJ72_01936</name>
</gene>
<feature type="compositionally biased region" description="Basic and acidic residues" evidence="5">
    <location>
        <begin position="29"/>
        <end position="47"/>
    </location>
</feature>
<dbReference type="OrthoDB" id="8121437at2759"/>
<accession>A0A1B7P3U9</accession>
<sequence length="212" mass="24234">MAWCTLCQRSFKAKANLKQHIQNSSAHASTHDSDALHRSSTSKDARTQKSSAHTRSYGERWSMYPTHHQSVSCLLEEDDLYFNFHGIDDNIRCNKSHDTNIMGRFTCHNKSCTSNGWSSKRIAITIRMYPGEKYNARVYHQRCKSCKGLSQPLLDESYADRVAYRIKKWRGIHVEVPEYSGKSKGPHNSYLCEGCKDGHCNAIQRSGIWTIG</sequence>
<dbReference type="SMART" id="SM01328">
    <property type="entry name" value="zf-3CxxC"/>
    <property type="match status" value="1"/>
</dbReference>
<feature type="domain" description="C2H2-type" evidence="6">
    <location>
        <begin position="2"/>
        <end position="32"/>
    </location>
</feature>
<keyword evidence="3" id="KW-0862">Zinc</keyword>
<dbReference type="Pfam" id="PF13695">
    <property type="entry name" value="Zn_ribbon_3CxxC"/>
    <property type="match status" value="1"/>
</dbReference>
<evidence type="ECO:0000256" key="3">
    <source>
        <dbReference type="ARBA" id="ARBA00022833"/>
    </source>
</evidence>
<dbReference type="InterPro" id="IPR027377">
    <property type="entry name" value="ZAR1/RTP1-5-like_Znf-3CxxC"/>
</dbReference>